<keyword evidence="3" id="KW-1185">Reference proteome</keyword>
<comment type="caution">
    <text evidence="2">The sequence shown here is derived from an EMBL/GenBank/DDBJ whole genome shotgun (WGS) entry which is preliminary data.</text>
</comment>
<name>A0ABW9BY28_9BURK</name>
<evidence type="ECO:0000313" key="2">
    <source>
        <dbReference type="EMBL" id="MFM0443020.1"/>
    </source>
</evidence>
<feature type="region of interest" description="Disordered" evidence="1">
    <location>
        <begin position="1"/>
        <end position="23"/>
    </location>
</feature>
<dbReference type="RefSeq" id="WP_392392772.1">
    <property type="nucleotide sequence ID" value="NZ_JAQQCZ010000003.1"/>
</dbReference>
<proteinExistence type="predicted"/>
<accession>A0ABW9BY28</accession>
<reference evidence="2 3" key="1">
    <citation type="journal article" date="2024" name="Chem. Sci.">
        <title>Discovery of megapolipeptins by genome mining of a Burkholderiales bacteria collection.</title>
        <authorList>
            <person name="Paulo B.S."/>
            <person name="Recchia M.J.J."/>
            <person name="Lee S."/>
            <person name="Fergusson C.H."/>
            <person name="Romanowski S.B."/>
            <person name="Hernandez A."/>
            <person name="Krull N."/>
            <person name="Liu D.Y."/>
            <person name="Cavanagh H."/>
            <person name="Bos A."/>
            <person name="Gray C.A."/>
            <person name="Murphy B.T."/>
            <person name="Linington R.G."/>
            <person name="Eustaquio A.S."/>
        </authorList>
    </citation>
    <scope>NUCLEOTIDE SEQUENCE [LARGE SCALE GENOMIC DNA]</scope>
    <source>
        <strain evidence="2 3">RL17-379-BIB-C</strain>
    </source>
</reference>
<sequence>MASQVGNVSRGQMCANSSTKHANGGIAIDCAGARDSMENCAADSRAGLDGRCSAQTGGNSDQHASRLHVIRDV</sequence>
<organism evidence="2 3">
    <name type="scientific">Paraburkholderia strydomiana</name>
    <dbReference type="NCBI Taxonomy" id="1245417"/>
    <lineage>
        <taxon>Bacteria</taxon>
        <taxon>Pseudomonadati</taxon>
        <taxon>Pseudomonadota</taxon>
        <taxon>Betaproteobacteria</taxon>
        <taxon>Burkholderiales</taxon>
        <taxon>Burkholderiaceae</taxon>
        <taxon>Paraburkholderia</taxon>
    </lineage>
</organism>
<protein>
    <submittedName>
        <fullName evidence="2">Uncharacterized protein</fullName>
    </submittedName>
</protein>
<evidence type="ECO:0000313" key="3">
    <source>
        <dbReference type="Proteomes" id="UP001629288"/>
    </source>
</evidence>
<dbReference type="EMBL" id="JAQQDH010000001">
    <property type="protein sequence ID" value="MFM0443020.1"/>
    <property type="molecule type" value="Genomic_DNA"/>
</dbReference>
<feature type="compositionally biased region" description="Polar residues" evidence="1">
    <location>
        <begin position="1"/>
        <end position="21"/>
    </location>
</feature>
<feature type="compositionally biased region" description="Polar residues" evidence="1">
    <location>
        <begin position="53"/>
        <end position="62"/>
    </location>
</feature>
<feature type="region of interest" description="Disordered" evidence="1">
    <location>
        <begin position="53"/>
        <end position="73"/>
    </location>
</feature>
<gene>
    <name evidence="2" type="ORF">PQR00_05425</name>
</gene>
<evidence type="ECO:0000256" key="1">
    <source>
        <dbReference type="SAM" id="MobiDB-lite"/>
    </source>
</evidence>
<dbReference type="Proteomes" id="UP001629288">
    <property type="component" value="Unassembled WGS sequence"/>
</dbReference>